<accession>A0AA46NL53</accession>
<evidence type="ECO:0000313" key="2">
    <source>
        <dbReference type="Proteomes" id="UP001164064"/>
    </source>
</evidence>
<dbReference type="Proteomes" id="UP001164064">
    <property type="component" value="Plasmid pRIVM_C010559_6"/>
</dbReference>
<keyword evidence="1" id="KW-0614">Plasmid</keyword>
<gene>
    <name evidence="1" type="ORF">LSO60_19135</name>
</gene>
<dbReference type="AlphaFoldDB" id="A0AA46NL53"/>
<geneLocation type="plasmid" evidence="1 2">
    <name>pRIVM_C010559_6</name>
</geneLocation>
<name>A0AA46NL53_9GAMM</name>
<proteinExistence type="predicted"/>
<evidence type="ECO:0000313" key="1">
    <source>
        <dbReference type="EMBL" id="UYF73915.1"/>
    </source>
</evidence>
<sequence length="86" mass="9791">MIQDRKKVMNPNMLQAIAKQFEAAYIQNGGLFLAMKYDAKTDYFVLDTEYDELRRKDFESMAKEVNAAYGGYKLALVVQAAQSIAQ</sequence>
<organism evidence="1 2">
    <name type="scientific">Acinetobacter ursingii</name>
    <dbReference type="NCBI Taxonomy" id="108980"/>
    <lineage>
        <taxon>Bacteria</taxon>
        <taxon>Pseudomonadati</taxon>
        <taxon>Pseudomonadota</taxon>
        <taxon>Gammaproteobacteria</taxon>
        <taxon>Moraxellales</taxon>
        <taxon>Moraxellaceae</taxon>
        <taxon>Acinetobacter</taxon>
    </lineage>
</organism>
<dbReference type="RefSeq" id="WP_263513477.1">
    <property type="nucleotide sequence ID" value="NZ_CP089057.1"/>
</dbReference>
<reference evidence="1" key="1">
    <citation type="journal article" date="2022" name="J Glob Antimicrob Resist">
        <title>Comparative analysis of IMP-4- and OXA-58-containing plasmids of three carbapenemase-producing Acinetobacter ursingii strains in the Netherlands.</title>
        <authorList>
            <person name="Hendrickx A.P.A."/>
            <person name="Schade R.P."/>
            <person name="Landman F."/>
            <person name="Bosch T."/>
            <person name="Schouls L.M."/>
            <person name="van Dijk K."/>
        </authorList>
    </citation>
    <scope>NUCLEOTIDE SEQUENCE</scope>
    <source>
        <strain evidence="1">RIVM_C010559</strain>
    </source>
</reference>
<protein>
    <submittedName>
        <fullName evidence="1">Uncharacterized protein</fullName>
    </submittedName>
</protein>
<dbReference type="EMBL" id="CP089057">
    <property type="protein sequence ID" value="UYF73915.1"/>
    <property type="molecule type" value="Genomic_DNA"/>
</dbReference>